<evidence type="ECO:0000313" key="1">
    <source>
        <dbReference type="EMBL" id="PJC81717.1"/>
    </source>
</evidence>
<dbReference type="InterPro" id="IPR008969">
    <property type="entry name" value="CarboxyPept-like_regulatory"/>
</dbReference>
<dbReference type="Proteomes" id="UP000229370">
    <property type="component" value="Unassembled WGS sequence"/>
</dbReference>
<name>A0A2M8GMC9_9BACT</name>
<sequence length="311" mass="34994">MIITPMVTPTTAPFLTGVTGQQWVCLKSTPCLNNAQCLEQSGHRVRISATEHPLLKLRKKTYIFDCLEFASDYRCTTGYANLDKSLLGIEYLTNDLAGADYQFLTLVDSQNQPIDQRDPNQVRFSDDYGNLGPFEWESRTKGQMKHVFYAMTPLSSIDQASGGGSGLKQGTFEMVSLTAETTCVKIQWDPHGVVFDSKDLKPLRDVLVEIFKKDSRGLFIPVTESDVIGGVVNPQQTKDDGQFAFLVPNGIYRLTVTSATHVIDKNFRTNKYPNIYHGEEIKTEGRLELRNIAMRPKTFIDKLINFIKTSF</sequence>
<accession>A0A2M8GMC9</accession>
<reference evidence="2" key="1">
    <citation type="submission" date="2017-09" db="EMBL/GenBank/DDBJ databases">
        <title>Depth-based differentiation of microbial function through sediment-hosted aquifers and enrichment of novel symbionts in the deep terrestrial subsurface.</title>
        <authorList>
            <person name="Probst A.J."/>
            <person name="Ladd B."/>
            <person name="Jarett J.K."/>
            <person name="Geller-Mcgrath D.E."/>
            <person name="Sieber C.M.K."/>
            <person name="Emerson J.B."/>
            <person name="Anantharaman K."/>
            <person name="Thomas B.C."/>
            <person name="Malmstrom R."/>
            <person name="Stieglmeier M."/>
            <person name="Klingl A."/>
            <person name="Woyke T."/>
            <person name="Ryan C.M."/>
            <person name="Banfield J.F."/>
        </authorList>
    </citation>
    <scope>NUCLEOTIDE SEQUENCE [LARGE SCALE GENOMIC DNA]</scope>
</reference>
<protein>
    <submittedName>
        <fullName evidence="1">Uncharacterized protein</fullName>
    </submittedName>
</protein>
<gene>
    <name evidence="1" type="ORF">CO007_03445</name>
</gene>
<organism evidence="1 2">
    <name type="scientific">Candidatus Roizmanbacteria bacterium CG_4_8_14_3_um_filter_36_10</name>
    <dbReference type="NCBI Taxonomy" id="1974834"/>
    <lineage>
        <taxon>Bacteria</taxon>
        <taxon>Candidatus Roizmaniibacteriota</taxon>
    </lineage>
</organism>
<comment type="caution">
    <text evidence="1">The sequence shown here is derived from an EMBL/GenBank/DDBJ whole genome shotgun (WGS) entry which is preliminary data.</text>
</comment>
<dbReference type="AlphaFoldDB" id="A0A2M8GMC9"/>
<evidence type="ECO:0000313" key="2">
    <source>
        <dbReference type="Proteomes" id="UP000229370"/>
    </source>
</evidence>
<dbReference type="EMBL" id="PFQK01000055">
    <property type="protein sequence ID" value="PJC81717.1"/>
    <property type="molecule type" value="Genomic_DNA"/>
</dbReference>
<dbReference type="SUPFAM" id="SSF49464">
    <property type="entry name" value="Carboxypeptidase regulatory domain-like"/>
    <property type="match status" value="1"/>
</dbReference>
<proteinExistence type="predicted"/>
<dbReference type="Gene3D" id="2.60.40.1120">
    <property type="entry name" value="Carboxypeptidase-like, regulatory domain"/>
    <property type="match status" value="1"/>
</dbReference>